<protein>
    <submittedName>
        <fullName evidence="1">Uncharacterized protein</fullName>
    </submittedName>
</protein>
<dbReference type="GeneID" id="66101635"/>
<comment type="caution">
    <text evidence="1">The sequence shown here is derived from an EMBL/GenBank/DDBJ whole genome shotgun (WGS) entry which is preliminary data.</text>
</comment>
<reference evidence="1" key="1">
    <citation type="submission" date="2020-11" db="EMBL/GenBank/DDBJ databases">
        <title>Adaptations for nitrogen fixation in a non-lichenized fungal sporocarp promotes dispersal by wood-feeding termites.</title>
        <authorList>
            <consortium name="DOE Joint Genome Institute"/>
            <person name="Koch R.A."/>
            <person name="Yoon G."/>
            <person name="Arayal U."/>
            <person name="Lail K."/>
            <person name="Amirebrahimi M."/>
            <person name="Labutti K."/>
            <person name="Lipzen A."/>
            <person name="Riley R."/>
            <person name="Barry K."/>
            <person name="Henrissat B."/>
            <person name="Grigoriev I.V."/>
            <person name="Herr J.R."/>
            <person name="Aime M.C."/>
        </authorList>
    </citation>
    <scope>NUCLEOTIDE SEQUENCE</scope>
    <source>
        <strain evidence="1">MCA 3950</strain>
    </source>
</reference>
<keyword evidence="2" id="KW-1185">Reference proteome</keyword>
<sequence length="110" mass="12662">MRLHICVCVIQKRNNGPFVRQGDHSPYLRRITRLGDETINIWCQHGSRGLILWRITRGPRGQVHDLRGNINRRSSSLLISSILAKYGYLFIAEDRFFGRLTGGTVNDELI</sequence>
<accession>A0A9P8AS60</accession>
<proteinExistence type="predicted"/>
<organism evidence="1 2">
    <name type="scientific">Guyanagaster necrorhizus</name>
    <dbReference type="NCBI Taxonomy" id="856835"/>
    <lineage>
        <taxon>Eukaryota</taxon>
        <taxon>Fungi</taxon>
        <taxon>Dikarya</taxon>
        <taxon>Basidiomycota</taxon>
        <taxon>Agaricomycotina</taxon>
        <taxon>Agaricomycetes</taxon>
        <taxon>Agaricomycetidae</taxon>
        <taxon>Agaricales</taxon>
        <taxon>Marasmiineae</taxon>
        <taxon>Physalacriaceae</taxon>
        <taxon>Guyanagaster</taxon>
    </lineage>
</organism>
<name>A0A9P8AS60_9AGAR</name>
<evidence type="ECO:0000313" key="1">
    <source>
        <dbReference type="EMBL" id="KAG7444547.1"/>
    </source>
</evidence>
<gene>
    <name evidence="1" type="ORF">BT62DRAFT_1077863</name>
</gene>
<dbReference type="EMBL" id="MU250540">
    <property type="protein sequence ID" value="KAG7444547.1"/>
    <property type="molecule type" value="Genomic_DNA"/>
</dbReference>
<evidence type="ECO:0000313" key="2">
    <source>
        <dbReference type="Proteomes" id="UP000812287"/>
    </source>
</evidence>
<dbReference type="AlphaFoldDB" id="A0A9P8AS60"/>
<dbReference type="RefSeq" id="XP_043038047.1">
    <property type="nucleotide sequence ID" value="XM_043179341.1"/>
</dbReference>
<dbReference type="Proteomes" id="UP000812287">
    <property type="component" value="Unassembled WGS sequence"/>
</dbReference>